<dbReference type="AlphaFoldDB" id="A0A8H6YYN2"/>
<reference evidence="1" key="1">
    <citation type="submission" date="2020-05" db="EMBL/GenBank/DDBJ databases">
        <title>Mycena genomes resolve the evolution of fungal bioluminescence.</title>
        <authorList>
            <person name="Tsai I.J."/>
        </authorList>
    </citation>
    <scope>NUCLEOTIDE SEQUENCE</scope>
    <source>
        <strain evidence="1">160909Yilan</strain>
    </source>
</reference>
<sequence>MLTDAPSKLYALLLQSPQIALYIRDFTIQRSPHPNLWMQPNSLLPLVLPLLCRIKQFSIFGFWGDWLDIPNSLASAILHVISSVTLDRLHVLNVTNVPSVLLHNALSMRVLSLYFVGLNPTEDPGALVHIHRPQSISLEDLNLSLDSKVGGILGRVQALGSVRFANVRRLAVNPIPNSMNSPYNFARILSAVERTLERIDIQWYELSFQQFNDSQVDTSRLGRLRTVQLRIIMQEAGAVIPKYLRHAIHNLTVNNPRLESLTVVLYIPNVEGAEIAGTKSIARQLRKIDAELSGSFPALREARWEIVPECSPPNLVPDYEELFVANLSPHTATWCPVRRAGLPKARRGRLAVATAQEHLTLFTLDP</sequence>
<keyword evidence="2" id="KW-1185">Reference proteome</keyword>
<gene>
    <name evidence="1" type="ORF">MSAN_00833200</name>
</gene>
<name>A0A8H6YYN2_9AGAR</name>
<dbReference type="OrthoDB" id="3048163at2759"/>
<evidence type="ECO:0000313" key="2">
    <source>
        <dbReference type="Proteomes" id="UP000623467"/>
    </source>
</evidence>
<organism evidence="1 2">
    <name type="scientific">Mycena sanguinolenta</name>
    <dbReference type="NCBI Taxonomy" id="230812"/>
    <lineage>
        <taxon>Eukaryota</taxon>
        <taxon>Fungi</taxon>
        <taxon>Dikarya</taxon>
        <taxon>Basidiomycota</taxon>
        <taxon>Agaricomycotina</taxon>
        <taxon>Agaricomycetes</taxon>
        <taxon>Agaricomycetidae</taxon>
        <taxon>Agaricales</taxon>
        <taxon>Marasmiineae</taxon>
        <taxon>Mycenaceae</taxon>
        <taxon>Mycena</taxon>
    </lineage>
</organism>
<dbReference type="EMBL" id="JACAZH010000005">
    <property type="protein sequence ID" value="KAF7367694.1"/>
    <property type="molecule type" value="Genomic_DNA"/>
</dbReference>
<proteinExistence type="predicted"/>
<dbReference type="Proteomes" id="UP000623467">
    <property type="component" value="Unassembled WGS sequence"/>
</dbReference>
<evidence type="ECO:0000313" key="1">
    <source>
        <dbReference type="EMBL" id="KAF7367694.1"/>
    </source>
</evidence>
<comment type="caution">
    <text evidence="1">The sequence shown here is derived from an EMBL/GenBank/DDBJ whole genome shotgun (WGS) entry which is preliminary data.</text>
</comment>
<protein>
    <submittedName>
        <fullName evidence="1">Uncharacterized protein</fullName>
    </submittedName>
</protein>
<accession>A0A8H6YYN2</accession>